<keyword evidence="2" id="KW-1185">Reference proteome</keyword>
<evidence type="ECO:0000313" key="1">
    <source>
        <dbReference type="EMBL" id="TCG05039.1"/>
    </source>
</evidence>
<protein>
    <submittedName>
        <fullName evidence="1">Uncharacterized protein</fullName>
    </submittedName>
</protein>
<organism evidence="1 2">
    <name type="scientific">Paraburkholderia steynii</name>
    <dbReference type="NCBI Taxonomy" id="1245441"/>
    <lineage>
        <taxon>Bacteria</taxon>
        <taxon>Pseudomonadati</taxon>
        <taxon>Pseudomonadota</taxon>
        <taxon>Betaproteobacteria</taxon>
        <taxon>Burkholderiales</taxon>
        <taxon>Burkholderiaceae</taxon>
        <taxon>Paraburkholderia</taxon>
    </lineage>
</organism>
<dbReference type="AlphaFoldDB" id="A0A4R0XDS3"/>
<dbReference type="Proteomes" id="UP000294200">
    <property type="component" value="Unassembled WGS sequence"/>
</dbReference>
<sequence length="77" mass="9129">MYAIIQRFYQRPFEVHPELENVFNVVPDRSWRLGPVLERMCEAVPVVRQAVASWRRAGLVLHPLRAESFQSLLLWRP</sequence>
<proteinExistence type="predicted"/>
<reference evidence="1 2" key="1">
    <citation type="submission" date="2017-02" db="EMBL/GenBank/DDBJ databases">
        <title>Paraburkholderia sophoroidis sp. nov. and Paraburkholderia steynii sp. nov. rhizobial symbionts of the fynbos legume Hypocalyptus sophoroides.</title>
        <authorList>
            <person name="Steenkamp E.T."/>
            <person name="Beukes C.W."/>
            <person name="Van Zyl E."/>
            <person name="Avontuur J."/>
            <person name="Chan W.Y."/>
            <person name="Hassen A."/>
            <person name="Palmer M."/>
            <person name="Mthombeni L."/>
            <person name="Phalane F."/>
            <person name="Sereme K."/>
            <person name="Venter S.N."/>
        </authorList>
    </citation>
    <scope>NUCLEOTIDE SEQUENCE [LARGE SCALE GENOMIC DNA]</scope>
    <source>
        <strain evidence="1 2">HC1.1ba</strain>
    </source>
</reference>
<comment type="caution">
    <text evidence="1">The sequence shown here is derived from an EMBL/GenBank/DDBJ whole genome shotgun (WGS) entry which is preliminary data.</text>
</comment>
<dbReference type="EMBL" id="MWML01000201">
    <property type="protein sequence ID" value="TCG05039.1"/>
    <property type="molecule type" value="Genomic_DNA"/>
</dbReference>
<accession>A0A4R0XDS3</accession>
<name>A0A4R0XDS3_9BURK</name>
<evidence type="ECO:0000313" key="2">
    <source>
        <dbReference type="Proteomes" id="UP000294200"/>
    </source>
</evidence>
<gene>
    <name evidence="1" type="ORF">BZM27_36780</name>
</gene>